<evidence type="ECO:0000256" key="2">
    <source>
        <dbReference type="SAM" id="MobiDB-lite"/>
    </source>
</evidence>
<dbReference type="InterPro" id="IPR001296">
    <property type="entry name" value="Glyco_trans_1"/>
</dbReference>
<keyword evidence="1" id="KW-0328">Glycosyltransferase</keyword>
<keyword evidence="1" id="KW-0808">Transferase</keyword>
<dbReference type="EMBL" id="OIVN01000746">
    <property type="protein sequence ID" value="SPC84963.1"/>
    <property type="molecule type" value="Genomic_DNA"/>
</dbReference>
<feature type="compositionally biased region" description="Acidic residues" evidence="2">
    <location>
        <begin position="181"/>
        <end position="192"/>
    </location>
</feature>
<feature type="compositionally biased region" description="Basic residues" evidence="2">
    <location>
        <begin position="157"/>
        <end position="176"/>
    </location>
</feature>
<feature type="compositionally biased region" description="Polar residues" evidence="2">
    <location>
        <begin position="26"/>
        <end position="44"/>
    </location>
</feature>
<organism evidence="5">
    <name type="scientific">Fagus sylvatica</name>
    <name type="common">Beechnut</name>
    <dbReference type="NCBI Taxonomy" id="28930"/>
    <lineage>
        <taxon>Eukaryota</taxon>
        <taxon>Viridiplantae</taxon>
        <taxon>Streptophyta</taxon>
        <taxon>Embryophyta</taxon>
        <taxon>Tracheophyta</taxon>
        <taxon>Spermatophyta</taxon>
        <taxon>Magnoliopsida</taxon>
        <taxon>eudicotyledons</taxon>
        <taxon>Gunneridae</taxon>
        <taxon>Pentapetalae</taxon>
        <taxon>rosids</taxon>
        <taxon>fabids</taxon>
        <taxon>Fagales</taxon>
        <taxon>Fagaceae</taxon>
        <taxon>Fagus</taxon>
    </lineage>
</organism>
<dbReference type="CDD" id="cd03801">
    <property type="entry name" value="GT4_PimA-like"/>
    <property type="match status" value="1"/>
</dbReference>
<feature type="region of interest" description="Disordered" evidence="2">
    <location>
        <begin position="155"/>
        <end position="199"/>
    </location>
</feature>
<feature type="domain" description="Glycosyl transferase family 1" evidence="4">
    <location>
        <begin position="475"/>
        <end position="586"/>
    </location>
</feature>
<keyword evidence="3" id="KW-1133">Transmembrane helix</keyword>
<keyword evidence="3" id="KW-0472">Membrane</keyword>
<gene>
    <name evidence="5" type="ORF">FSB_LOCUS12845</name>
</gene>
<accession>A0A2N9FCM4</accession>
<feature type="region of interest" description="Disordered" evidence="2">
    <location>
        <begin position="1"/>
        <end position="54"/>
    </location>
</feature>
<feature type="transmembrane region" description="Helical" evidence="3">
    <location>
        <begin position="65"/>
        <end position="82"/>
    </location>
</feature>
<evidence type="ECO:0000256" key="1">
    <source>
        <dbReference type="ARBA" id="ARBA00022676"/>
    </source>
</evidence>
<evidence type="ECO:0000313" key="5">
    <source>
        <dbReference type="EMBL" id="SPC84963.1"/>
    </source>
</evidence>
<dbReference type="Pfam" id="PF00534">
    <property type="entry name" value="Glycos_transf_1"/>
    <property type="match status" value="1"/>
</dbReference>
<reference evidence="5" key="1">
    <citation type="submission" date="2018-02" db="EMBL/GenBank/DDBJ databases">
        <authorList>
            <person name="Cohen D.B."/>
            <person name="Kent A.D."/>
        </authorList>
    </citation>
    <scope>NUCLEOTIDE SEQUENCE</scope>
</reference>
<protein>
    <recommendedName>
        <fullName evidence="4">Glycosyl transferase family 1 domain-containing protein</fullName>
    </recommendedName>
</protein>
<proteinExistence type="predicted"/>
<dbReference type="PANTHER" id="PTHR47778">
    <property type="entry name" value="BNAA05G14870D PROTEIN"/>
    <property type="match status" value="1"/>
</dbReference>
<keyword evidence="3" id="KW-0812">Transmembrane</keyword>
<dbReference type="Gene3D" id="3.40.50.2000">
    <property type="entry name" value="Glycogen Phosphorylase B"/>
    <property type="match status" value="1"/>
</dbReference>
<dbReference type="AlphaFoldDB" id="A0A2N9FCM4"/>
<dbReference type="PANTHER" id="PTHR47778:SF2">
    <property type="entry name" value="GLYCOSYL TRANSFERASE FAMILY 1 DOMAIN-CONTAINING PROTEIN"/>
    <property type="match status" value="1"/>
</dbReference>
<evidence type="ECO:0000256" key="3">
    <source>
        <dbReference type="SAM" id="Phobius"/>
    </source>
</evidence>
<dbReference type="GO" id="GO:0016757">
    <property type="term" value="F:glycosyltransferase activity"/>
    <property type="evidence" value="ECO:0007669"/>
    <property type="project" value="UniProtKB-KW"/>
</dbReference>
<sequence length="612" mass="67779">MEESGITGDLRQSSFQPGGSFKPSLSGRSTPRNSPTFRRLNSSRTPRREGRSGGGGIQWFRSNRLVYWLLLITLWAYLGFYVQSRWAHGDDNKEEFLGFGNNPSNGNSDTEQNPRRDLIVKDDILAVNNGTIESQAGDGERIDVVLAKKENVVSSNKRVKSRKRSKRKRRSLRGKQKTALEDELLDKEDQEPEIPNKNSSYGKGDFSRLVWSRRFVLIFHELSMTGAPISMMELATELLSCGATVSAVVLSKKGGLMPELARRRIKVLEDRADLSFKTAMKADLVIAGSALGIASSLNTPSFSIEKMRQKRQLLRDSVRKEMGLTDNDMLVMSLSSINPGKGQLLLLDSARLIIEQEPSDDDPEIENPKDIGQDQSTLARKHHLRALLQAENAKTNELPALSGSFIKLKIPNGKNMQLPSLFTSDNDTDDASVYVNQGRKKRLSDNGGKPEQTLKILIGSVGSKSNKVPYVKGLLKSLSLHSNVSKSVLWTPATTRVGSLYSAADVYVINSQGLGETFGRVTIEAMAFGLPVLGTDAGGTKAIVDHNVTGLLHPLGHPGTRVLAQNLGFLLKNPLAREQMGMEGRKKVERMYLKWHMYKRFVEVLVNCMKTK</sequence>
<dbReference type="Pfam" id="PF16994">
    <property type="entry name" value="Glyco_trans_4_5"/>
    <property type="match status" value="1"/>
</dbReference>
<evidence type="ECO:0000259" key="4">
    <source>
        <dbReference type="Pfam" id="PF00534"/>
    </source>
</evidence>
<dbReference type="InterPro" id="IPR041693">
    <property type="entry name" value="Glyco_trans_4_5"/>
</dbReference>
<dbReference type="SUPFAM" id="SSF53756">
    <property type="entry name" value="UDP-Glycosyltransferase/glycogen phosphorylase"/>
    <property type="match status" value="1"/>
</dbReference>
<name>A0A2N9FCM4_FAGSY</name>